<dbReference type="Gene3D" id="1.20.120.520">
    <property type="entry name" value="nmb1532 protein domain like"/>
    <property type="match status" value="1"/>
</dbReference>
<dbReference type="PANTHER" id="PTHR35585:SF1">
    <property type="entry name" value="HHE DOMAIN PROTEIN (AFU_ORTHOLOGUE AFUA_4G00730)"/>
    <property type="match status" value="1"/>
</dbReference>
<protein>
    <recommendedName>
        <fullName evidence="6">Hemerythrin HHE cation binding domain-containing protein</fullName>
    </recommendedName>
</protein>
<feature type="domain" description="Phasin" evidence="3">
    <location>
        <begin position="234"/>
        <end position="324"/>
    </location>
</feature>
<evidence type="ECO:0000313" key="5">
    <source>
        <dbReference type="Proteomes" id="UP000781958"/>
    </source>
</evidence>
<dbReference type="RefSeq" id="WP_209765134.1">
    <property type="nucleotide sequence ID" value="NZ_JAGINP010000004.1"/>
</dbReference>
<evidence type="ECO:0008006" key="6">
    <source>
        <dbReference type="Google" id="ProtNLM"/>
    </source>
</evidence>
<dbReference type="EMBL" id="JAGINP010000004">
    <property type="protein sequence ID" value="MBP2291599.1"/>
    <property type="molecule type" value="Genomic_DNA"/>
</dbReference>
<keyword evidence="5" id="KW-1185">Reference proteome</keyword>
<reference evidence="4 5" key="1">
    <citation type="submission" date="2021-03" db="EMBL/GenBank/DDBJ databases">
        <title>Genomic Encyclopedia of Type Strains, Phase III (KMG-III): the genomes of soil and plant-associated and newly described type strains.</title>
        <authorList>
            <person name="Whitman W."/>
        </authorList>
    </citation>
    <scope>NUCLEOTIDE SEQUENCE [LARGE SCALE GENOMIC DNA]</scope>
    <source>
        <strain evidence="4 5">IMMIB AFH-6</strain>
    </source>
</reference>
<dbReference type="Pfam" id="PF01814">
    <property type="entry name" value="Hemerythrin"/>
    <property type="match status" value="1"/>
</dbReference>
<evidence type="ECO:0000259" key="3">
    <source>
        <dbReference type="Pfam" id="PF09361"/>
    </source>
</evidence>
<organism evidence="4 5">
    <name type="scientific">Azospirillum rugosum</name>
    <dbReference type="NCBI Taxonomy" id="416170"/>
    <lineage>
        <taxon>Bacteria</taxon>
        <taxon>Pseudomonadati</taxon>
        <taxon>Pseudomonadota</taxon>
        <taxon>Alphaproteobacteria</taxon>
        <taxon>Rhodospirillales</taxon>
        <taxon>Azospirillaceae</taxon>
        <taxon>Azospirillum</taxon>
    </lineage>
</organism>
<dbReference type="InterPro" id="IPR018968">
    <property type="entry name" value="Phasin"/>
</dbReference>
<sequence length="335" mass="37130">MTIAQLIQAAPAKANELFAKLSDTTVRAVKTRERLLAELRDELHLQMELETKHLFPALRRHPKLKELVADATADNKTARALLAELERMPKDDEGFAGKLAELRRVFQQHIRDERKELLPAMRKLLSDDETRAIAERMDTGREEIEEARRKEAEKVKRPPQASPEPEHDPDATGLREASSAIAEMAGKAVENTSDTAETSVRAAAEAMARDVSEVTAAVVRPAGTRPMATPMVDGFETLASIPAAVVSAGNEAGRVWMSWAEATSRTWLDGARELAGAPSPMKATEIQRRLIHEAMRSWLDAGTQLMDIALHASRGVMAPAKRQMERQTERLKRDV</sequence>
<comment type="caution">
    <text evidence="4">The sequence shown here is derived from an EMBL/GenBank/DDBJ whole genome shotgun (WGS) entry which is preliminary data.</text>
</comment>
<name>A0ABS4SGA5_9PROT</name>
<accession>A0ABS4SGA5</accession>
<gene>
    <name evidence="4" type="ORF">J2851_001348</name>
</gene>
<feature type="compositionally biased region" description="Basic and acidic residues" evidence="1">
    <location>
        <begin position="136"/>
        <end position="156"/>
    </location>
</feature>
<feature type="region of interest" description="Disordered" evidence="1">
    <location>
        <begin position="136"/>
        <end position="173"/>
    </location>
</feature>
<dbReference type="Proteomes" id="UP000781958">
    <property type="component" value="Unassembled WGS sequence"/>
</dbReference>
<evidence type="ECO:0000313" key="4">
    <source>
        <dbReference type="EMBL" id="MBP2291599.1"/>
    </source>
</evidence>
<feature type="domain" description="Hemerythrin-like" evidence="2">
    <location>
        <begin position="13"/>
        <end position="120"/>
    </location>
</feature>
<evidence type="ECO:0000259" key="2">
    <source>
        <dbReference type="Pfam" id="PF01814"/>
    </source>
</evidence>
<dbReference type="InterPro" id="IPR012312">
    <property type="entry name" value="Hemerythrin-like"/>
</dbReference>
<dbReference type="PANTHER" id="PTHR35585">
    <property type="entry name" value="HHE DOMAIN PROTEIN (AFU_ORTHOLOGUE AFUA_4G00730)"/>
    <property type="match status" value="1"/>
</dbReference>
<dbReference type="Pfam" id="PF09361">
    <property type="entry name" value="Phasin_2"/>
    <property type="match status" value="1"/>
</dbReference>
<proteinExistence type="predicted"/>
<evidence type="ECO:0000256" key="1">
    <source>
        <dbReference type="SAM" id="MobiDB-lite"/>
    </source>
</evidence>